<feature type="region of interest" description="Disordered" evidence="1">
    <location>
        <begin position="449"/>
        <end position="498"/>
    </location>
</feature>
<dbReference type="Gene3D" id="3.40.50.1820">
    <property type="entry name" value="alpha/beta hydrolase"/>
    <property type="match status" value="1"/>
</dbReference>
<dbReference type="EMBL" id="CP039291">
    <property type="protein sequence ID" value="QCB94914.1"/>
    <property type="molecule type" value="Genomic_DNA"/>
</dbReference>
<keyword evidence="3" id="KW-1185">Reference proteome</keyword>
<name>A0A4P7SPJ3_9CELL</name>
<dbReference type="AlphaFoldDB" id="A0A4P7SPJ3"/>
<feature type="compositionally biased region" description="Pro residues" evidence="1">
    <location>
        <begin position="475"/>
        <end position="489"/>
    </location>
</feature>
<evidence type="ECO:0000313" key="2">
    <source>
        <dbReference type="EMBL" id="QCB94914.1"/>
    </source>
</evidence>
<accession>A0A4P7SPJ3</accession>
<organism evidence="2 3">
    <name type="scientific">Cellulomonas shaoxiangyii</name>
    <dbReference type="NCBI Taxonomy" id="2566013"/>
    <lineage>
        <taxon>Bacteria</taxon>
        <taxon>Bacillati</taxon>
        <taxon>Actinomycetota</taxon>
        <taxon>Actinomycetes</taxon>
        <taxon>Micrococcales</taxon>
        <taxon>Cellulomonadaceae</taxon>
        <taxon>Cellulomonas</taxon>
    </lineage>
</organism>
<protein>
    <recommendedName>
        <fullName evidence="4">Alpha/beta hydrolase</fullName>
    </recommendedName>
</protein>
<sequence>MTGADRTVVHVTSAGTTTVECDALAAAAARLRAFAERLDGAAADLMTATYEVATLPGTPEAAALDQALRDVRTAWYAPHHLADDVRALARGMAGAAERYAEAESDAARAARAGLEVAGAAAAGSGPLMLPLLVSTGVAWVADQVLRDWVRNVLLWVRGGRNPLDATIDGLPSVPARLLDAPGTADALAFVTGALATTLPPWMRSGRAMEDLVAAAARAVPFRPPSVTPLLGPVVSPRVRDLGDAMRLVGSTYGHGPVGLPEATITVQRIERADGAVSWVVAIPGTQSPGLTGLSPTHNGTNAQLAAGRPDAMSAAVLAAMAAAGVGREDPVMLVGHSQGGMVAATVAATGAYAVRAVVTAGSPDVPRTLPPGTVHVALVNDMDGVPSLDAEPGTRRADVVGIDSRSLPDQPFEAHDVGGYARTADAVDAALAEAPEDSRERQALADVLGVGPGGATTTTTQWVATTPPQAVLVPAPAPSPQAVPVPPEPSARAVSRGS</sequence>
<dbReference type="Proteomes" id="UP000296469">
    <property type="component" value="Chromosome"/>
</dbReference>
<dbReference type="KEGG" id="celz:E5225_16430"/>
<feature type="compositionally biased region" description="Low complexity" evidence="1">
    <location>
        <begin position="455"/>
        <end position="474"/>
    </location>
</feature>
<dbReference type="RefSeq" id="WP_135975502.1">
    <property type="nucleotide sequence ID" value="NZ_CP039291.1"/>
</dbReference>
<reference evidence="2 3" key="1">
    <citation type="submission" date="2019-04" db="EMBL/GenBank/DDBJ databases">
        <title>Isolation and identification of Cellulomonas shaoxiangyii sp. Nov. isolated from feces of the Tibetan antelopes (Pantholops hodgsonii) in the Qinghai-Tibet plateau of China.</title>
        <authorList>
            <person name="Tian Z."/>
        </authorList>
    </citation>
    <scope>NUCLEOTIDE SEQUENCE [LARGE SCALE GENOMIC DNA]</scope>
    <source>
        <strain evidence="2 3">Z28</strain>
    </source>
</reference>
<gene>
    <name evidence="2" type="ORF">E5225_16430</name>
</gene>
<evidence type="ECO:0000256" key="1">
    <source>
        <dbReference type="SAM" id="MobiDB-lite"/>
    </source>
</evidence>
<dbReference type="InterPro" id="IPR029058">
    <property type="entry name" value="AB_hydrolase_fold"/>
</dbReference>
<evidence type="ECO:0000313" key="3">
    <source>
        <dbReference type="Proteomes" id="UP000296469"/>
    </source>
</evidence>
<proteinExistence type="predicted"/>
<dbReference type="SUPFAM" id="SSF53474">
    <property type="entry name" value="alpha/beta-Hydrolases"/>
    <property type="match status" value="1"/>
</dbReference>
<evidence type="ECO:0008006" key="4">
    <source>
        <dbReference type="Google" id="ProtNLM"/>
    </source>
</evidence>
<dbReference type="OrthoDB" id="5095936at2"/>